<protein>
    <submittedName>
        <fullName evidence="1">Uncharacterized protein</fullName>
    </submittedName>
</protein>
<proteinExistence type="predicted"/>
<gene>
    <name evidence="1" type="ORF">ACEZDG_12830</name>
</gene>
<dbReference type="Proteomes" id="UP001592582">
    <property type="component" value="Unassembled WGS sequence"/>
</dbReference>
<name>A0ABV6V983_9ACTN</name>
<sequence>MDTLLESLDGSPAAPNQIAHQTLEAQHLGTEVNGAFSEITDLSTTYQTVHEQLQSLSKTLSDQINAMSITVQVSQVGYQHVEADQVDALWAIQTRTQATALPPGQDGLTVQQQLDAAKRAAAGSPNPVVPVGTTSHAE</sequence>
<keyword evidence="2" id="KW-1185">Reference proteome</keyword>
<organism evidence="1 2">
    <name type="scientific">Streptacidiphilus alkalitolerans</name>
    <dbReference type="NCBI Taxonomy" id="3342712"/>
    <lineage>
        <taxon>Bacteria</taxon>
        <taxon>Bacillati</taxon>
        <taxon>Actinomycetota</taxon>
        <taxon>Actinomycetes</taxon>
        <taxon>Kitasatosporales</taxon>
        <taxon>Streptomycetaceae</taxon>
        <taxon>Streptacidiphilus</taxon>
    </lineage>
</organism>
<comment type="caution">
    <text evidence="1">The sequence shown here is derived from an EMBL/GenBank/DDBJ whole genome shotgun (WGS) entry which is preliminary data.</text>
</comment>
<accession>A0ABV6V983</accession>
<reference evidence="1 2" key="1">
    <citation type="submission" date="2024-09" db="EMBL/GenBank/DDBJ databases">
        <authorList>
            <person name="Lee S.D."/>
        </authorList>
    </citation>
    <scope>NUCLEOTIDE SEQUENCE [LARGE SCALE GENOMIC DNA]</scope>
    <source>
        <strain evidence="1 2">N1-1</strain>
    </source>
</reference>
<evidence type="ECO:0000313" key="2">
    <source>
        <dbReference type="Proteomes" id="UP001592582"/>
    </source>
</evidence>
<dbReference type="EMBL" id="JBHEZX010000005">
    <property type="protein sequence ID" value="MFC1410152.1"/>
    <property type="molecule type" value="Genomic_DNA"/>
</dbReference>
<evidence type="ECO:0000313" key="1">
    <source>
        <dbReference type="EMBL" id="MFC1410152.1"/>
    </source>
</evidence>